<keyword evidence="1" id="KW-0472">Membrane</keyword>
<dbReference type="Proteomes" id="UP001162030">
    <property type="component" value="Chromosome"/>
</dbReference>
<evidence type="ECO:0000313" key="2">
    <source>
        <dbReference type="EMBL" id="CAI8794777.1"/>
    </source>
</evidence>
<dbReference type="Pfam" id="PF09948">
    <property type="entry name" value="PpoB2"/>
    <property type="match status" value="1"/>
</dbReference>
<protein>
    <submittedName>
        <fullName evidence="2">Metal-binding membrane protein</fullName>
    </submittedName>
</protein>
<proteinExistence type="predicted"/>
<feature type="transmembrane region" description="Helical" evidence="1">
    <location>
        <begin position="101"/>
        <end position="128"/>
    </location>
</feature>
<dbReference type="InterPro" id="IPR018688">
    <property type="entry name" value="PpoB2-like"/>
</dbReference>
<evidence type="ECO:0000256" key="1">
    <source>
        <dbReference type="SAM" id="Phobius"/>
    </source>
</evidence>
<gene>
    <name evidence="2" type="ORF">MSZNOR_1471</name>
</gene>
<keyword evidence="3" id="KW-1185">Reference proteome</keyword>
<dbReference type="EMBL" id="OX458333">
    <property type="protein sequence ID" value="CAI8794777.1"/>
    <property type="molecule type" value="Genomic_DNA"/>
</dbReference>
<organism evidence="2 3">
    <name type="scientific">Methylocaldum szegediense</name>
    <dbReference type="NCBI Taxonomy" id="73780"/>
    <lineage>
        <taxon>Bacteria</taxon>
        <taxon>Pseudomonadati</taxon>
        <taxon>Pseudomonadota</taxon>
        <taxon>Gammaproteobacteria</taxon>
        <taxon>Methylococcales</taxon>
        <taxon>Methylococcaceae</taxon>
        <taxon>Methylocaldum</taxon>
    </lineage>
</organism>
<sequence>MGLPARLSRSAIQGLLIAAGLGAATIAAWWALYRQQSVMDALPMDRMWMPPTGTWRWSLTDFALTASMWWIMMLAMMLPVVTPMALLIARTDRGRSSEARIRLPAFLLGYLVLWLGFGLVATLLQWQFHRFEWLTPMMNSRVSAVSAAILIAAGCYQFTPWKIACLNHCRAPLGFLLAHGRPGWVGGLHLGLHHGFYCIGCCWAEMLVMFAVGVMNVLWMALITLAILSERYLPGAHAKIRKAIGVGLIAWGGTIALI</sequence>
<reference evidence="2 3" key="1">
    <citation type="submission" date="2023-03" db="EMBL/GenBank/DDBJ databases">
        <authorList>
            <person name="Pearce D."/>
        </authorList>
    </citation>
    <scope>NUCLEOTIDE SEQUENCE [LARGE SCALE GENOMIC DNA]</scope>
    <source>
        <strain evidence="2">Msz</strain>
    </source>
</reference>
<feature type="transmembrane region" description="Helical" evidence="1">
    <location>
        <begin position="206"/>
        <end position="228"/>
    </location>
</feature>
<dbReference type="RefSeq" id="WP_317963829.1">
    <property type="nucleotide sequence ID" value="NZ_OX458333.1"/>
</dbReference>
<feature type="transmembrane region" description="Helical" evidence="1">
    <location>
        <begin position="12"/>
        <end position="32"/>
    </location>
</feature>
<keyword evidence="1" id="KW-0812">Transmembrane</keyword>
<name>A0ABM9HZP8_9GAMM</name>
<keyword evidence="1" id="KW-1133">Transmembrane helix</keyword>
<accession>A0ABM9HZP8</accession>
<feature type="transmembrane region" description="Helical" evidence="1">
    <location>
        <begin position="68"/>
        <end position="89"/>
    </location>
</feature>
<evidence type="ECO:0000313" key="3">
    <source>
        <dbReference type="Proteomes" id="UP001162030"/>
    </source>
</evidence>